<feature type="transmembrane region" description="Helical" evidence="8">
    <location>
        <begin position="6"/>
        <end position="25"/>
    </location>
</feature>
<sequence length="174" mass="20315">MSLTRIVLIMLLFFYAEGTIFYWLVPDIWTNRLVPHFALAFVLFAALYRGRHTSLFLGFAFGFLQDIVFYDKILGAHAFAGALVGYLTGLLMERRRSTMLMALTMISLSTFVYDNVVFFIYQVFRLNHLDYDWALVSFMLPSVFLQLGFSLLIYVPARRWFENIGVKKSEEKEE</sequence>
<dbReference type="GO" id="GO:0005886">
    <property type="term" value="C:plasma membrane"/>
    <property type="evidence" value="ECO:0007669"/>
    <property type="project" value="UniProtKB-SubCell"/>
</dbReference>
<evidence type="ECO:0000256" key="8">
    <source>
        <dbReference type="SAM" id="Phobius"/>
    </source>
</evidence>
<feature type="transmembrane region" description="Helical" evidence="8">
    <location>
        <begin position="37"/>
        <end position="61"/>
    </location>
</feature>
<keyword evidence="4 8" id="KW-0812">Transmembrane</keyword>
<organism evidence="9 10">
    <name type="scientific">Paenibacillus phyllosphaerae</name>
    <dbReference type="NCBI Taxonomy" id="274593"/>
    <lineage>
        <taxon>Bacteria</taxon>
        <taxon>Bacillati</taxon>
        <taxon>Bacillota</taxon>
        <taxon>Bacilli</taxon>
        <taxon>Bacillales</taxon>
        <taxon>Paenibacillaceae</taxon>
        <taxon>Paenibacillus</taxon>
    </lineage>
</organism>
<evidence type="ECO:0000256" key="1">
    <source>
        <dbReference type="ARBA" id="ARBA00004651"/>
    </source>
</evidence>
<dbReference type="Proteomes" id="UP000570361">
    <property type="component" value="Unassembled WGS sequence"/>
</dbReference>
<comment type="subcellular location">
    <subcellularLocation>
        <location evidence="1">Cell membrane</location>
        <topology evidence="1">Multi-pass membrane protein</topology>
    </subcellularLocation>
</comment>
<evidence type="ECO:0000256" key="3">
    <source>
        <dbReference type="ARBA" id="ARBA00022475"/>
    </source>
</evidence>
<dbReference type="Pfam" id="PF04093">
    <property type="entry name" value="MreD"/>
    <property type="match status" value="1"/>
</dbReference>
<evidence type="ECO:0000256" key="4">
    <source>
        <dbReference type="ARBA" id="ARBA00022692"/>
    </source>
</evidence>
<name>A0A7W5FM50_9BACL</name>
<protein>
    <submittedName>
        <fullName evidence="9">Rod shape-determining protein MreD</fullName>
    </submittedName>
</protein>
<evidence type="ECO:0000313" key="9">
    <source>
        <dbReference type="EMBL" id="MBB3109901.1"/>
    </source>
</evidence>
<feature type="transmembrane region" description="Helical" evidence="8">
    <location>
        <begin position="73"/>
        <end position="92"/>
    </location>
</feature>
<keyword evidence="6 8" id="KW-1133">Transmembrane helix</keyword>
<dbReference type="GO" id="GO:0008360">
    <property type="term" value="P:regulation of cell shape"/>
    <property type="evidence" value="ECO:0007669"/>
    <property type="project" value="UniProtKB-KW"/>
</dbReference>
<gene>
    <name evidence="9" type="ORF">FHS18_001964</name>
</gene>
<keyword evidence="3" id="KW-1003">Cell membrane</keyword>
<dbReference type="EMBL" id="JACHXK010000003">
    <property type="protein sequence ID" value="MBB3109901.1"/>
    <property type="molecule type" value="Genomic_DNA"/>
</dbReference>
<feature type="transmembrane region" description="Helical" evidence="8">
    <location>
        <begin position="99"/>
        <end position="121"/>
    </location>
</feature>
<evidence type="ECO:0000256" key="7">
    <source>
        <dbReference type="ARBA" id="ARBA00023136"/>
    </source>
</evidence>
<feature type="transmembrane region" description="Helical" evidence="8">
    <location>
        <begin position="133"/>
        <end position="155"/>
    </location>
</feature>
<reference evidence="9 10" key="1">
    <citation type="submission" date="2020-08" db="EMBL/GenBank/DDBJ databases">
        <title>Genomic Encyclopedia of Type Strains, Phase III (KMG-III): the genomes of soil and plant-associated and newly described type strains.</title>
        <authorList>
            <person name="Whitman W."/>
        </authorList>
    </citation>
    <scope>NUCLEOTIDE SEQUENCE [LARGE SCALE GENOMIC DNA]</scope>
    <source>
        <strain evidence="9 10">CECT 5862</strain>
    </source>
</reference>
<comment type="caution">
    <text evidence="9">The sequence shown here is derived from an EMBL/GenBank/DDBJ whole genome shotgun (WGS) entry which is preliminary data.</text>
</comment>
<dbReference type="InterPro" id="IPR007227">
    <property type="entry name" value="Cell_shape_determining_MreD"/>
</dbReference>
<evidence type="ECO:0000256" key="6">
    <source>
        <dbReference type="ARBA" id="ARBA00022989"/>
    </source>
</evidence>
<dbReference type="RefSeq" id="WP_183599408.1">
    <property type="nucleotide sequence ID" value="NZ_JACHXK010000003.1"/>
</dbReference>
<keyword evidence="10" id="KW-1185">Reference proteome</keyword>
<dbReference type="NCBIfam" id="TIGR03426">
    <property type="entry name" value="shape_MreD"/>
    <property type="match status" value="1"/>
</dbReference>
<keyword evidence="5" id="KW-0133">Cell shape</keyword>
<proteinExistence type="inferred from homology"/>
<evidence type="ECO:0000313" key="10">
    <source>
        <dbReference type="Proteomes" id="UP000570361"/>
    </source>
</evidence>
<evidence type="ECO:0000256" key="2">
    <source>
        <dbReference type="ARBA" id="ARBA00007776"/>
    </source>
</evidence>
<keyword evidence="7 8" id="KW-0472">Membrane</keyword>
<accession>A0A7W5FM50</accession>
<comment type="similarity">
    <text evidence="2">Belongs to the MreD family.</text>
</comment>
<evidence type="ECO:0000256" key="5">
    <source>
        <dbReference type="ARBA" id="ARBA00022960"/>
    </source>
</evidence>
<dbReference type="AlphaFoldDB" id="A0A7W5FM50"/>